<dbReference type="AlphaFoldDB" id="A0A2U1KY35"/>
<dbReference type="PANTHER" id="PTHR46468">
    <property type="entry name" value="SENTRIN-SPECIFIC PROTEASE 8"/>
    <property type="match status" value="1"/>
</dbReference>
<feature type="region of interest" description="Disordered" evidence="2">
    <location>
        <begin position="66"/>
        <end position="88"/>
    </location>
</feature>
<evidence type="ECO:0000313" key="4">
    <source>
        <dbReference type="Proteomes" id="UP000245207"/>
    </source>
</evidence>
<dbReference type="Gene3D" id="3.40.395.10">
    <property type="entry name" value="Adenoviral Proteinase, Chain A"/>
    <property type="match status" value="1"/>
</dbReference>
<evidence type="ECO:0000313" key="3">
    <source>
        <dbReference type="EMBL" id="PWA41667.1"/>
    </source>
</evidence>
<dbReference type="EMBL" id="PKPP01012924">
    <property type="protein sequence ID" value="PWA41667.1"/>
    <property type="molecule type" value="Genomic_DNA"/>
</dbReference>
<dbReference type="OrthoDB" id="5065855at2759"/>
<keyword evidence="1" id="KW-0645">Protease</keyword>
<dbReference type="PANTHER" id="PTHR46468:SF1">
    <property type="entry name" value="SENTRIN-SPECIFIC PROTEASE 8"/>
    <property type="match status" value="1"/>
</dbReference>
<keyword evidence="1" id="KW-0378">Hydrolase</keyword>
<dbReference type="InterPro" id="IPR038765">
    <property type="entry name" value="Papain-like_cys_pep_sf"/>
</dbReference>
<dbReference type="GO" id="GO:0019784">
    <property type="term" value="F:deNEDDylase activity"/>
    <property type="evidence" value="ECO:0007669"/>
    <property type="project" value="InterPro"/>
</dbReference>
<reference evidence="3 4" key="1">
    <citation type="journal article" date="2018" name="Mol. Plant">
        <title>The genome of Artemisia annua provides insight into the evolution of Asteraceae family and artemisinin biosynthesis.</title>
        <authorList>
            <person name="Shen Q."/>
            <person name="Zhang L."/>
            <person name="Liao Z."/>
            <person name="Wang S."/>
            <person name="Yan T."/>
            <person name="Shi P."/>
            <person name="Liu M."/>
            <person name="Fu X."/>
            <person name="Pan Q."/>
            <person name="Wang Y."/>
            <person name="Lv Z."/>
            <person name="Lu X."/>
            <person name="Zhang F."/>
            <person name="Jiang W."/>
            <person name="Ma Y."/>
            <person name="Chen M."/>
            <person name="Hao X."/>
            <person name="Li L."/>
            <person name="Tang Y."/>
            <person name="Lv G."/>
            <person name="Zhou Y."/>
            <person name="Sun X."/>
            <person name="Brodelius P.E."/>
            <person name="Rose J.K.C."/>
            <person name="Tang K."/>
        </authorList>
    </citation>
    <scope>NUCLEOTIDE SEQUENCE [LARGE SCALE GENOMIC DNA]</scope>
    <source>
        <strain evidence="4">cv. Huhao1</strain>
        <tissue evidence="3">Leaf</tissue>
    </source>
</reference>
<sequence length="88" mass="9687">MAETSSDEIILSYLSSFYPSEHILLVPPAITYWIMNCSDTNSLKDFLKPLNLPSKKLIIFPVNDNDDVSRADGGNQGRPVDFGGPVPC</sequence>
<keyword evidence="1" id="KW-0788">Thiol protease</keyword>
<evidence type="ECO:0000256" key="1">
    <source>
        <dbReference type="ARBA" id="ARBA00022807"/>
    </source>
</evidence>
<evidence type="ECO:0000256" key="2">
    <source>
        <dbReference type="SAM" id="MobiDB-lite"/>
    </source>
</evidence>
<organism evidence="3 4">
    <name type="scientific">Artemisia annua</name>
    <name type="common">Sweet wormwood</name>
    <dbReference type="NCBI Taxonomy" id="35608"/>
    <lineage>
        <taxon>Eukaryota</taxon>
        <taxon>Viridiplantae</taxon>
        <taxon>Streptophyta</taxon>
        <taxon>Embryophyta</taxon>
        <taxon>Tracheophyta</taxon>
        <taxon>Spermatophyta</taxon>
        <taxon>Magnoliopsida</taxon>
        <taxon>eudicotyledons</taxon>
        <taxon>Gunneridae</taxon>
        <taxon>Pentapetalae</taxon>
        <taxon>asterids</taxon>
        <taxon>campanulids</taxon>
        <taxon>Asterales</taxon>
        <taxon>Asteraceae</taxon>
        <taxon>Asteroideae</taxon>
        <taxon>Anthemideae</taxon>
        <taxon>Artemisiinae</taxon>
        <taxon>Artemisia</taxon>
    </lineage>
</organism>
<protein>
    <submittedName>
        <fullName evidence="3">Peptidase C48, SUMO/Sentrin/Ubl1</fullName>
    </submittedName>
</protein>
<comment type="caution">
    <text evidence="3">The sequence shown here is derived from an EMBL/GenBank/DDBJ whole genome shotgun (WGS) entry which is preliminary data.</text>
</comment>
<dbReference type="Proteomes" id="UP000245207">
    <property type="component" value="Unassembled WGS sequence"/>
</dbReference>
<dbReference type="STRING" id="35608.A0A2U1KY35"/>
<name>A0A2U1KY35_ARTAN</name>
<keyword evidence="4" id="KW-1185">Reference proteome</keyword>
<dbReference type="GO" id="GO:0008234">
    <property type="term" value="F:cysteine-type peptidase activity"/>
    <property type="evidence" value="ECO:0007669"/>
    <property type="project" value="UniProtKB-KW"/>
</dbReference>
<dbReference type="SUPFAM" id="SSF54001">
    <property type="entry name" value="Cysteine proteinases"/>
    <property type="match status" value="1"/>
</dbReference>
<accession>A0A2U1KY35</accession>
<dbReference type="GO" id="GO:0000338">
    <property type="term" value="P:protein deneddylation"/>
    <property type="evidence" value="ECO:0007669"/>
    <property type="project" value="TreeGrafter"/>
</dbReference>
<proteinExistence type="predicted"/>
<dbReference type="InterPro" id="IPR044613">
    <property type="entry name" value="Nep1/2-like"/>
</dbReference>
<gene>
    <name evidence="3" type="ORF">CTI12_AA542490</name>
</gene>